<sequence length="172" mass="17939">MLAACSRVAWPRRGGALPEAQGYADPEALAGLFSRPFAHSIDCGPQPSGSEMAPVRPEFSMSHLVSEAEAFGILQARRAQLVKAAASALAGVVSPDDAAQTAATLLEMMIAAYEGSQAPSSGVEALPRKAFIVFGDNLVPLLKDIVGEPPVGFLSRCVDAYWRSAASVLEPA</sequence>
<evidence type="ECO:0000313" key="2">
    <source>
        <dbReference type="Proteomes" id="UP000190044"/>
    </source>
</evidence>
<gene>
    <name evidence="1" type="ORF">SAMN06295937_1005142</name>
</gene>
<reference evidence="2" key="1">
    <citation type="submission" date="2017-02" db="EMBL/GenBank/DDBJ databases">
        <authorList>
            <person name="Varghese N."/>
            <person name="Submissions S."/>
        </authorList>
    </citation>
    <scope>NUCLEOTIDE SEQUENCE [LARGE SCALE GENOMIC DNA]</scope>
    <source>
        <strain evidence="2">R11H</strain>
    </source>
</reference>
<protein>
    <submittedName>
        <fullName evidence="1">Uncharacterized protein</fullName>
    </submittedName>
</protein>
<accession>A0A1T5B4N0</accession>
<evidence type="ECO:0000313" key="1">
    <source>
        <dbReference type="EMBL" id="SKB42214.1"/>
    </source>
</evidence>
<keyword evidence="2" id="KW-1185">Reference proteome</keyword>
<dbReference type="Proteomes" id="UP000190044">
    <property type="component" value="Unassembled WGS sequence"/>
</dbReference>
<name>A0A1T5B4N0_9SPHN</name>
<dbReference type="AlphaFoldDB" id="A0A1T5B4N0"/>
<dbReference type="EMBL" id="FUYP01000005">
    <property type="protein sequence ID" value="SKB42214.1"/>
    <property type="molecule type" value="Genomic_DNA"/>
</dbReference>
<proteinExistence type="predicted"/>
<organism evidence="1 2">
    <name type="scientific">Sphingopyxis flava</name>
    <dbReference type="NCBI Taxonomy" id="1507287"/>
    <lineage>
        <taxon>Bacteria</taxon>
        <taxon>Pseudomonadati</taxon>
        <taxon>Pseudomonadota</taxon>
        <taxon>Alphaproteobacteria</taxon>
        <taxon>Sphingomonadales</taxon>
        <taxon>Sphingomonadaceae</taxon>
        <taxon>Sphingopyxis</taxon>
    </lineage>
</organism>